<reference evidence="3" key="1">
    <citation type="submission" date="2018-02" db="EMBL/GenBank/DDBJ databases">
        <authorList>
            <person name="Hausmann B."/>
        </authorList>
    </citation>
    <scope>NUCLEOTIDE SEQUENCE [LARGE SCALE GENOMIC DNA]</scope>
    <source>
        <strain evidence="3">Peat soil MAG SbA5</strain>
    </source>
</reference>
<sequence>MLFDHTKPLRAPDSHHSWLSPRARSLLSYAAIVALISASTATMMLCPCDSVSIHDHHAISLVAVAAVFGIAAAFLGYSRMRRDSGVTVFLRAVGAIAVVGFCVYVELSAAMYVVAWLARPR</sequence>
<dbReference type="EMBL" id="OKRB01000101">
    <property type="protein sequence ID" value="SPE24146.1"/>
    <property type="molecule type" value="Genomic_DNA"/>
</dbReference>
<evidence type="ECO:0000313" key="3">
    <source>
        <dbReference type="Proteomes" id="UP000239735"/>
    </source>
</evidence>
<keyword evidence="1" id="KW-1133">Transmembrane helix</keyword>
<dbReference type="Proteomes" id="UP000239735">
    <property type="component" value="Unassembled WGS sequence"/>
</dbReference>
<keyword evidence="1" id="KW-0812">Transmembrane</keyword>
<evidence type="ECO:0000313" key="2">
    <source>
        <dbReference type="EMBL" id="SPE24146.1"/>
    </source>
</evidence>
<proteinExistence type="predicted"/>
<protein>
    <submittedName>
        <fullName evidence="2">Uncharacterized protein</fullName>
    </submittedName>
</protein>
<evidence type="ECO:0000256" key="1">
    <source>
        <dbReference type="SAM" id="Phobius"/>
    </source>
</evidence>
<keyword evidence="1" id="KW-0472">Membrane</keyword>
<feature type="transmembrane region" description="Helical" evidence="1">
    <location>
        <begin position="26"/>
        <end position="45"/>
    </location>
</feature>
<gene>
    <name evidence="2" type="ORF">SBA5_430025</name>
</gene>
<accession>A0A2N9LLL4</accession>
<organism evidence="2 3">
    <name type="scientific">Candidatus Sulfuritelmatomonas gaucii</name>
    <dbReference type="NCBI Taxonomy" id="2043161"/>
    <lineage>
        <taxon>Bacteria</taxon>
        <taxon>Pseudomonadati</taxon>
        <taxon>Acidobacteriota</taxon>
        <taxon>Terriglobia</taxon>
        <taxon>Terriglobales</taxon>
        <taxon>Acidobacteriaceae</taxon>
        <taxon>Candidatus Sulfuritelmatomonas</taxon>
    </lineage>
</organism>
<dbReference type="AlphaFoldDB" id="A0A2N9LLL4"/>
<name>A0A2N9LLL4_9BACT</name>
<feature type="transmembrane region" description="Helical" evidence="1">
    <location>
        <begin position="57"/>
        <end position="77"/>
    </location>
</feature>
<feature type="transmembrane region" description="Helical" evidence="1">
    <location>
        <begin position="89"/>
        <end position="118"/>
    </location>
</feature>